<dbReference type="EMBL" id="CAAALY010009533">
    <property type="protein sequence ID" value="VEL10630.1"/>
    <property type="molecule type" value="Genomic_DNA"/>
</dbReference>
<protein>
    <submittedName>
        <fullName evidence="2">Uncharacterized protein</fullName>
    </submittedName>
</protein>
<keyword evidence="3" id="KW-1185">Reference proteome</keyword>
<feature type="compositionally biased region" description="Polar residues" evidence="1">
    <location>
        <begin position="202"/>
        <end position="212"/>
    </location>
</feature>
<comment type="caution">
    <text evidence="2">The sequence shown here is derived from an EMBL/GenBank/DDBJ whole genome shotgun (WGS) entry which is preliminary data.</text>
</comment>
<proteinExistence type="predicted"/>
<dbReference type="Proteomes" id="UP000784294">
    <property type="component" value="Unassembled WGS sequence"/>
</dbReference>
<dbReference type="AlphaFoldDB" id="A0A3S5B1M3"/>
<feature type="compositionally biased region" description="Low complexity" evidence="1">
    <location>
        <begin position="1"/>
        <end position="19"/>
    </location>
</feature>
<name>A0A3S5B1M3_9PLAT</name>
<gene>
    <name evidence="2" type="ORF">PXEA_LOCUS4070</name>
</gene>
<evidence type="ECO:0000313" key="2">
    <source>
        <dbReference type="EMBL" id="VEL10630.1"/>
    </source>
</evidence>
<sequence length="336" mass="34782">MRYESSAPAGGDAGSPASDRASEQQRIVMPASCHDAGQTRVCQPLREATNDPASYSGLGGLEPVALTCAGDLPTQETEVGLRRITPAGPSSFGLPAPKPLQVNRSRGAGQAGSQALTRSSLAKRANPASSICPLFEDALFGSRNPATVSADRQVAMSNLAVGLTTPRKTETFATDAVADQSTDRHINLLVRAANAAVAANNDSTAGSRTPSVRKTDSELGSRFGPMLATKAGRTAVISSRSCGQLPTTPATRRTGVLESVADSTSTPLLRPGSNPGPLRRQVNLSAAPTDTLSALAALTSLSAASELATRRSPRSLKVQLPFVFLITFPFTLSCSI</sequence>
<feature type="region of interest" description="Disordered" evidence="1">
    <location>
        <begin position="201"/>
        <end position="224"/>
    </location>
</feature>
<evidence type="ECO:0000256" key="1">
    <source>
        <dbReference type="SAM" id="MobiDB-lite"/>
    </source>
</evidence>
<accession>A0A3S5B1M3</accession>
<organism evidence="2 3">
    <name type="scientific">Protopolystoma xenopodis</name>
    <dbReference type="NCBI Taxonomy" id="117903"/>
    <lineage>
        <taxon>Eukaryota</taxon>
        <taxon>Metazoa</taxon>
        <taxon>Spiralia</taxon>
        <taxon>Lophotrochozoa</taxon>
        <taxon>Platyhelminthes</taxon>
        <taxon>Monogenea</taxon>
        <taxon>Polyopisthocotylea</taxon>
        <taxon>Polystomatidea</taxon>
        <taxon>Polystomatidae</taxon>
        <taxon>Protopolystoma</taxon>
    </lineage>
</organism>
<evidence type="ECO:0000313" key="3">
    <source>
        <dbReference type="Proteomes" id="UP000784294"/>
    </source>
</evidence>
<reference evidence="2" key="1">
    <citation type="submission" date="2018-11" db="EMBL/GenBank/DDBJ databases">
        <authorList>
            <consortium name="Pathogen Informatics"/>
        </authorList>
    </citation>
    <scope>NUCLEOTIDE SEQUENCE</scope>
</reference>
<feature type="region of interest" description="Disordered" evidence="1">
    <location>
        <begin position="1"/>
        <end position="29"/>
    </location>
</feature>